<gene>
    <name evidence="1" type="ORF">FDP41_007128</name>
</gene>
<proteinExistence type="predicted"/>
<dbReference type="EMBL" id="VFQX01000058">
    <property type="protein sequence ID" value="KAF0973741.1"/>
    <property type="molecule type" value="Genomic_DNA"/>
</dbReference>
<dbReference type="Proteomes" id="UP000444721">
    <property type="component" value="Unassembled WGS sequence"/>
</dbReference>
<dbReference type="VEuPathDB" id="AmoebaDB:NfTy_008990"/>
<evidence type="ECO:0000313" key="2">
    <source>
        <dbReference type="Proteomes" id="UP000444721"/>
    </source>
</evidence>
<organism evidence="1 2">
    <name type="scientific">Naegleria fowleri</name>
    <name type="common">Brain eating amoeba</name>
    <dbReference type="NCBI Taxonomy" id="5763"/>
    <lineage>
        <taxon>Eukaryota</taxon>
        <taxon>Discoba</taxon>
        <taxon>Heterolobosea</taxon>
        <taxon>Tetramitia</taxon>
        <taxon>Eutetramitia</taxon>
        <taxon>Vahlkampfiidae</taxon>
        <taxon>Naegleria</taxon>
    </lineage>
</organism>
<dbReference type="VEuPathDB" id="AmoebaDB:FDP41_007128"/>
<evidence type="ECO:0000313" key="1">
    <source>
        <dbReference type="EMBL" id="KAF0973741.1"/>
    </source>
</evidence>
<dbReference type="AlphaFoldDB" id="A0A6A5BH16"/>
<reference evidence="1 2" key="1">
    <citation type="journal article" date="2019" name="Sci. Rep.">
        <title>Nanopore sequencing improves the draft genome of the human pathogenic amoeba Naegleria fowleri.</title>
        <authorList>
            <person name="Liechti N."/>
            <person name="Schurch N."/>
            <person name="Bruggmann R."/>
            <person name="Wittwer M."/>
        </authorList>
    </citation>
    <scope>NUCLEOTIDE SEQUENCE [LARGE SCALE GENOMIC DNA]</scope>
    <source>
        <strain evidence="1 2">ATCC 30894</strain>
    </source>
</reference>
<name>A0A6A5BH16_NAEFO</name>
<sequence length="94" mass="11141">MNGRRREIQQQLDLGEKEENELFKTEKQKNTKAINKRILAYYIIRVYQAIKQDHVYVPWSAITLDKKNENISTDLTKIHEEICVEMGSDEEKNS</sequence>
<protein>
    <submittedName>
        <fullName evidence="1">Uncharacterized protein</fullName>
    </submittedName>
</protein>
<dbReference type="RefSeq" id="XP_044558454.1">
    <property type="nucleotide sequence ID" value="XM_044710839.1"/>
</dbReference>
<dbReference type="GeneID" id="68114346"/>
<keyword evidence="2" id="KW-1185">Reference proteome</keyword>
<comment type="caution">
    <text evidence="1">The sequence shown here is derived from an EMBL/GenBank/DDBJ whole genome shotgun (WGS) entry which is preliminary data.</text>
</comment>
<dbReference type="OrthoDB" id="5565328at2759"/>
<dbReference type="VEuPathDB" id="AmoebaDB:NF0076030"/>
<accession>A0A6A5BH16</accession>